<gene>
    <name evidence="1" type="ORF">S12H4_26182</name>
</gene>
<reference evidence="1" key="1">
    <citation type="journal article" date="2014" name="Front. Microbiol.">
        <title>High frequency of phylogenetically diverse reductive dehalogenase-homologous genes in deep subseafloor sedimentary metagenomes.</title>
        <authorList>
            <person name="Kawai M."/>
            <person name="Futagami T."/>
            <person name="Toyoda A."/>
            <person name="Takaki Y."/>
            <person name="Nishi S."/>
            <person name="Hori S."/>
            <person name="Arai W."/>
            <person name="Tsubouchi T."/>
            <person name="Morono Y."/>
            <person name="Uchiyama I."/>
            <person name="Ito T."/>
            <person name="Fujiyama A."/>
            <person name="Inagaki F."/>
            <person name="Takami H."/>
        </authorList>
    </citation>
    <scope>NUCLEOTIDE SEQUENCE</scope>
    <source>
        <strain evidence="1">Expedition CK06-06</strain>
    </source>
</reference>
<accession>X1TKD3</accession>
<protein>
    <submittedName>
        <fullName evidence="1">Uncharacterized protein</fullName>
    </submittedName>
</protein>
<organism evidence="1">
    <name type="scientific">marine sediment metagenome</name>
    <dbReference type="NCBI Taxonomy" id="412755"/>
    <lineage>
        <taxon>unclassified sequences</taxon>
        <taxon>metagenomes</taxon>
        <taxon>ecological metagenomes</taxon>
    </lineage>
</organism>
<dbReference type="AlphaFoldDB" id="X1TKD3"/>
<sequence length="72" mass="8217">MPEKKGIEKSLWVKKFIKRVDYSKEEIALNLYYKGLKDADHGISASGRAEENAGRNLVLLNSKKIYSSQKMV</sequence>
<evidence type="ECO:0000313" key="1">
    <source>
        <dbReference type="EMBL" id="GAI80469.1"/>
    </source>
</evidence>
<proteinExistence type="predicted"/>
<name>X1TKD3_9ZZZZ</name>
<dbReference type="EMBL" id="BARW01014832">
    <property type="protein sequence ID" value="GAI80469.1"/>
    <property type="molecule type" value="Genomic_DNA"/>
</dbReference>
<comment type="caution">
    <text evidence="1">The sequence shown here is derived from an EMBL/GenBank/DDBJ whole genome shotgun (WGS) entry which is preliminary data.</text>
</comment>